<accession>A0A2T7A7D8</accession>
<sequence>ICKKVNKKPSDKGTQKKKSDIACSLQITIIRRPSSTTTSKNPHPRYRRRRRRCHSNRGHNRGLHLTHTISADTTTTGRLVLTNGNNIDTLHPVHDRLSQPPRALPPLLYQASAPGLLVVVRAPSAGEGDFHPPAKVLTGWSARVVRCEVVVTADEAGRCEYRHFFILSCVFMYLCVLGGG</sequence>
<evidence type="ECO:0000256" key="1">
    <source>
        <dbReference type="SAM" id="MobiDB-lite"/>
    </source>
</evidence>
<evidence type="ECO:0000313" key="3">
    <source>
        <dbReference type="Proteomes" id="UP000244722"/>
    </source>
</evidence>
<dbReference type="EMBL" id="NESQ01000009">
    <property type="protein sequence ID" value="PUU83625.1"/>
    <property type="molecule type" value="Genomic_DNA"/>
</dbReference>
<feature type="compositionally biased region" description="Basic residues" evidence="1">
    <location>
        <begin position="42"/>
        <end position="62"/>
    </location>
</feature>
<name>A0A2T7A7D8_TUBBO</name>
<dbReference type="AlphaFoldDB" id="A0A2T7A7D8"/>
<protein>
    <submittedName>
        <fullName evidence="2">Uncharacterized protein</fullName>
    </submittedName>
</protein>
<proteinExistence type="predicted"/>
<evidence type="ECO:0000313" key="2">
    <source>
        <dbReference type="EMBL" id="PUU83625.1"/>
    </source>
</evidence>
<reference evidence="2 3" key="1">
    <citation type="submission" date="2017-04" db="EMBL/GenBank/DDBJ databases">
        <title>Draft genome sequence of Tuber borchii Vittad., a whitish edible truffle.</title>
        <authorList>
            <consortium name="DOE Joint Genome Institute"/>
            <person name="Murat C."/>
            <person name="Kuo A."/>
            <person name="Barry K.W."/>
            <person name="Clum A."/>
            <person name="Dockter R.B."/>
            <person name="Fauchery L."/>
            <person name="Iotti M."/>
            <person name="Kohler A."/>
            <person name="Labutti K."/>
            <person name="Lindquist E.A."/>
            <person name="Lipzen A."/>
            <person name="Ohm R.A."/>
            <person name="Wang M."/>
            <person name="Grigoriev I.V."/>
            <person name="Zambonelli A."/>
            <person name="Martin F.M."/>
        </authorList>
    </citation>
    <scope>NUCLEOTIDE SEQUENCE [LARGE SCALE GENOMIC DNA]</scope>
    <source>
        <strain evidence="2 3">Tbo3840</strain>
    </source>
</reference>
<gene>
    <name evidence="2" type="ORF">B9Z19DRAFT_823135</name>
</gene>
<feature type="non-terminal residue" evidence="2">
    <location>
        <position position="1"/>
    </location>
</feature>
<organism evidence="2 3">
    <name type="scientific">Tuber borchii</name>
    <name type="common">White truffle</name>
    <dbReference type="NCBI Taxonomy" id="42251"/>
    <lineage>
        <taxon>Eukaryota</taxon>
        <taxon>Fungi</taxon>
        <taxon>Dikarya</taxon>
        <taxon>Ascomycota</taxon>
        <taxon>Pezizomycotina</taxon>
        <taxon>Pezizomycetes</taxon>
        <taxon>Pezizales</taxon>
        <taxon>Tuberaceae</taxon>
        <taxon>Tuber</taxon>
    </lineage>
</organism>
<dbReference type="Proteomes" id="UP000244722">
    <property type="component" value="Unassembled WGS sequence"/>
</dbReference>
<comment type="caution">
    <text evidence="2">The sequence shown here is derived from an EMBL/GenBank/DDBJ whole genome shotgun (WGS) entry which is preliminary data.</text>
</comment>
<keyword evidence="3" id="KW-1185">Reference proteome</keyword>
<feature type="region of interest" description="Disordered" evidence="1">
    <location>
        <begin position="31"/>
        <end position="62"/>
    </location>
</feature>